<reference evidence="7" key="1">
    <citation type="submission" date="2017-01" db="EMBL/GenBank/DDBJ databases">
        <authorList>
            <person name="Varghese N."/>
            <person name="Submissions S."/>
        </authorList>
    </citation>
    <scope>NUCLEOTIDE SEQUENCE [LARGE SCALE GENOMIC DNA]</scope>
    <source>
        <strain evidence="7">DSM 22306</strain>
    </source>
</reference>
<sequence length="178" mass="20890">MNEDNFDNIKNDDDDEDYIISRSQKKRDVEALQTLGERLVDLKPAQLDKLPLEETLRDAVDKAKGMPHRSALRRQMQYIGKLMRFADGEAIAEAIERFDVTKEAHNKVFHKLEKWRDRLIANTTDSTMLDVIISEYPHTDIQHMRQLIRNAQKEVEQNKPPAAARKLFKYLRELEESQ</sequence>
<dbReference type="GO" id="GO:0019843">
    <property type="term" value="F:rRNA binding"/>
    <property type="evidence" value="ECO:0007669"/>
    <property type="project" value="UniProtKB-UniRule"/>
</dbReference>
<dbReference type="AlphaFoldDB" id="A0A1N7NX40"/>
<evidence type="ECO:0000256" key="4">
    <source>
        <dbReference type="ARBA" id="ARBA00022884"/>
    </source>
</evidence>
<dbReference type="PANTHER" id="PTHR38101:SF1">
    <property type="entry name" value="UPF0307 PROTEIN YJGA"/>
    <property type="match status" value="1"/>
</dbReference>
<dbReference type="GO" id="GO:0005829">
    <property type="term" value="C:cytosol"/>
    <property type="evidence" value="ECO:0007669"/>
    <property type="project" value="TreeGrafter"/>
</dbReference>
<dbReference type="OrthoDB" id="5293604at2"/>
<comment type="subcellular location">
    <subcellularLocation>
        <location evidence="5">Cytoplasm</location>
    </subcellularLocation>
    <text evidence="5">Associates with late stage pre-50S ribosomal subunits.</text>
</comment>
<dbReference type="PIRSF" id="PIRSF016183">
    <property type="entry name" value="UCP016183"/>
    <property type="match status" value="1"/>
</dbReference>
<dbReference type="PANTHER" id="PTHR38101">
    <property type="entry name" value="UPF0307 PROTEIN YJGA"/>
    <property type="match status" value="1"/>
</dbReference>
<dbReference type="GO" id="GO:0043022">
    <property type="term" value="F:ribosome binding"/>
    <property type="evidence" value="ECO:0007669"/>
    <property type="project" value="UniProtKB-UniRule"/>
</dbReference>
<dbReference type="STRING" id="619304.SAMN05421760_111111"/>
<gene>
    <name evidence="5" type="primary">darP</name>
    <name evidence="6" type="ORF">SAMN05421760_111111</name>
</gene>
<organism evidence="6 7">
    <name type="scientific">Neptunomonas antarctica</name>
    <dbReference type="NCBI Taxonomy" id="619304"/>
    <lineage>
        <taxon>Bacteria</taxon>
        <taxon>Pseudomonadati</taxon>
        <taxon>Pseudomonadota</taxon>
        <taxon>Gammaproteobacteria</taxon>
        <taxon>Oceanospirillales</taxon>
        <taxon>Oceanospirillaceae</taxon>
        <taxon>Neptunomonas</taxon>
    </lineage>
</organism>
<evidence type="ECO:0000256" key="5">
    <source>
        <dbReference type="HAMAP-Rule" id="MF_00765"/>
    </source>
</evidence>
<name>A0A1N7NX40_9GAMM</name>
<dbReference type="Pfam" id="PF04751">
    <property type="entry name" value="DarP"/>
    <property type="match status" value="1"/>
</dbReference>
<comment type="similarity">
    <text evidence="5">Belongs to the DarP family.</text>
</comment>
<dbReference type="GO" id="GO:1902626">
    <property type="term" value="P:assembly of large subunit precursor of preribosome"/>
    <property type="evidence" value="ECO:0007669"/>
    <property type="project" value="UniProtKB-UniRule"/>
</dbReference>
<dbReference type="Proteomes" id="UP000185999">
    <property type="component" value="Unassembled WGS sequence"/>
</dbReference>
<evidence type="ECO:0000256" key="1">
    <source>
        <dbReference type="ARBA" id="ARBA00022490"/>
    </source>
</evidence>
<dbReference type="CDD" id="cd16331">
    <property type="entry name" value="YjgA-like"/>
    <property type="match status" value="1"/>
</dbReference>
<evidence type="ECO:0000256" key="2">
    <source>
        <dbReference type="ARBA" id="ARBA00022517"/>
    </source>
</evidence>
<evidence type="ECO:0000313" key="6">
    <source>
        <dbReference type="EMBL" id="SIT02836.1"/>
    </source>
</evidence>
<keyword evidence="7" id="KW-1185">Reference proteome</keyword>
<comment type="function">
    <text evidence="5">Member of a network of 50S ribosomal subunit biogenesis factors which assembles along the 30S-50S interface, preventing incorrect 23S rRNA structures from forming. Promotes peptidyl transferase center (PTC) maturation.</text>
</comment>
<dbReference type="InterPro" id="IPR023153">
    <property type="entry name" value="DarP_sf"/>
</dbReference>
<dbReference type="NCBIfam" id="NF003593">
    <property type="entry name" value="PRK05255.1-1"/>
    <property type="match status" value="1"/>
</dbReference>
<accession>A0A1N7NX40</accession>
<protein>
    <recommendedName>
        <fullName evidence="5">Dual-action ribosomal maturation protein DarP</fullName>
    </recommendedName>
    <alternativeName>
        <fullName evidence="5">Large ribosomal subunit assembly factor DarP</fullName>
    </alternativeName>
</protein>
<keyword evidence="1 5" id="KW-0963">Cytoplasm</keyword>
<dbReference type="SUPFAM" id="SSF158710">
    <property type="entry name" value="PSPTO4464-like"/>
    <property type="match status" value="1"/>
</dbReference>
<keyword evidence="3 5" id="KW-0699">rRNA-binding</keyword>
<dbReference type="InterPro" id="IPR006839">
    <property type="entry name" value="DarP"/>
</dbReference>
<proteinExistence type="inferred from homology"/>
<dbReference type="HAMAP" id="MF_00765">
    <property type="entry name" value="DarP"/>
    <property type="match status" value="1"/>
</dbReference>
<dbReference type="RefSeq" id="WP_054343581.1">
    <property type="nucleotide sequence ID" value="NZ_FTOE01000011.1"/>
</dbReference>
<keyword evidence="4 5" id="KW-0694">RNA-binding</keyword>
<dbReference type="Gene3D" id="1.10.60.30">
    <property type="entry name" value="PSPTO4464-like domains"/>
    <property type="match status" value="2"/>
</dbReference>
<evidence type="ECO:0000313" key="7">
    <source>
        <dbReference type="Proteomes" id="UP000185999"/>
    </source>
</evidence>
<keyword evidence="2 5" id="KW-0690">Ribosome biogenesis</keyword>
<dbReference type="EMBL" id="FTOE01000011">
    <property type="protein sequence ID" value="SIT02836.1"/>
    <property type="molecule type" value="Genomic_DNA"/>
</dbReference>
<evidence type="ECO:0000256" key="3">
    <source>
        <dbReference type="ARBA" id="ARBA00022730"/>
    </source>
</evidence>